<reference evidence="1 2" key="1">
    <citation type="submission" date="2024-09" db="EMBL/GenBank/DDBJ databases">
        <authorList>
            <person name="Sun Q."/>
            <person name="Mori K."/>
        </authorList>
    </citation>
    <scope>NUCLEOTIDE SEQUENCE [LARGE SCALE GENOMIC DNA]</scope>
    <source>
        <strain evidence="1 2">CCM 8677</strain>
    </source>
</reference>
<accession>A0ABV6IBC8</accession>
<dbReference type="EMBL" id="JBHLXJ010000004">
    <property type="protein sequence ID" value="MFC0349128.1"/>
    <property type="molecule type" value="Genomic_DNA"/>
</dbReference>
<dbReference type="RefSeq" id="WP_390210494.1">
    <property type="nucleotide sequence ID" value="NZ_JBHLXJ010000004.1"/>
</dbReference>
<name>A0ABV6IBC8_9BURK</name>
<proteinExistence type="predicted"/>
<evidence type="ECO:0000313" key="2">
    <source>
        <dbReference type="Proteomes" id="UP001589844"/>
    </source>
</evidence>
<gene>
    <name evidence="1" type="ORF">ACFFJH_04880</name>
</gene>
<evidence type="ECO:0008006" key="3">
    <source>
        <dbReference type="Google" id="ProtNLM"/>
    </source>
</evidence>
<comment type="caution">
    <text evidence="1">The sequence shown here is derived from an EMBL/GenBank/DDBJ whole genome shotgun (WGS) entry which is preliminary data.</text>
</comment>
<evidence type="ECO:0000313" key="1">
    <source>
        <dbReference type="EMBL" id="MFC0349128.1"/>
    </source>
</evidence>
<sequence length="145" mass="16579">MKIHGDWEITVIRQILVRSTAGIFNEEGTLAVFKETQEKAPTLLPWAGLTNAENWEMSGANSLQMIRGMRIWAFENNCVCLALVLSNSLKQKIHQQQTNGINDPRIAYFSKLKDACAWLSERGFPITEDEYPHRAFLERTRPNNS</sequence>
<protein>
    <recommendedName>
        <fullName evidence="3">STAS/SEC14 domain-containing protein</fullName>
    </recommendedName>
</protein>
<keyword evidence="2" id="KW-1185">Reference proteome</keyword>
<organism evidence="1 2">
    <name type="scientific">Undibacterium danionis</name>
    <dbReference type="NCBI Taxonomy" id="1812100"/>
    <lineage>
        <taxon>Bacteria</taxon>
        <taxon>Pseudomonadati</taxon>
        <taxon>Pseudomonadota</taxon>
        <taxon>Betaproteobacteria</taxon>
        <taxon>Burkholderiales</taxon>
        <taxon>Oxalobacteraceae</taxon>
        <taxon>Undibacterium</taxon>
    </lineage>
</organism>
<dbReference type="Proteomes" id="UP001589844">
    <property type="component" value="Unassembled WGS sequence"/>
</dbReference>